<dbReference type="PANTHER" id="PTHR35861:SF2">
    <property type="entry name" value="FELS-2 PROPHAGE PROTEIN"/>
    <property type="match status" value="1"/>
</dbReference>
<dbReference type="OrthoDB" id="9767864at2"/>
<dbReference type="AlphaFoldDB" id="A0A521DSJ0"/>
<evidence type="ECO:0000313" key="1">
    <source>
        <dbReference type="EMBL" id="SMO74677.1"/>
    </source>
</evidence>
<dbReference type="RefSeq" id="WP_142936109.1">
    <property type="nucleotide sequence ID" value="NZ_FXTM01000025.1"/>
</dbReference>
<proteinExistence type="predicted"/>
<dbReference type="InterPro" id="IPR052042">
    <property type="entry name" value="Tail_sheath_structural"/>
</dbReference>
<evidence type="ECO:0000313" key="2">
    <source>
        <dbReference type="Proteomes" id="UP000317315"/>
    </source>
</evidence>
<reference evidence="1 2" key="1">
    <citation type="submission" date="2017-05" db="EMBL/GenBank/DDBJ databases">
        <authorList>
            <person name="Varghese N."/>
            <person name="Submissions S."/>
        </authorList>
    </citation>
    <scope>NUCLEOTIDE SEQUENCE [LARGE SCALE GENOMIC DNA]</scope>
    <source>
        <strain evidence="1 2">DSM 16304</strain>
    </source>
</reference>
<sequence>MGYDRSVEVVEKPTSLLPPVRTGTLVAVVGTAKQGPKNVPRLVFDYSEFADTFGIGGDFDKFTLEEAAEVAFKLEHVSPVVFINVGNPDTDKIDSSAVIGGVDPNTLQKTGLEVIEDIYPKFRLVPSIIIAPKFSKDPSVATAMAAKAGAINGHFKAMAYIDVEVDKYTDAPAYLVNNGLKFPQVKALYGKGISGEKKYHPSTLAAFRKARIDAENDGIPSKTVSNKPLYINDSDVHLGLDQANYLAGQGVTPLYNNANGWVFWGARTAAYPSSTDPKDTFDNVRHMFNFLNNELILTFNQKLDGNITRRFVRTITDSYQVRLNGLSAREDILGGRIAFLEGENPVTDLMDGIIKFHIWFTPPSPARKIEFITEYDPNYWKVLFGN</sequence>
<dbReference type="Proteomes" id="UP000317315">
    <property type="component" value="Unassembled WGS sequence"/>
</dbReference>
<accession>A0A521DSJ0</accession>
<dbReference type="EMBL" id="FXTM01000025">
    <property type="protein sequence ID" value="SMO74677.1"/>
    <property type="molecule type" value="Genomic_DNA"/>
</dbReference>
<organism evidence="1 2">
    <name type="scientific">Balnearium lithotrophicum</name>
    <dbReference type="NCBI Taxonomy" id="223788"/>
    <lineage>
        <taxon>Bacteria</taxon>
        <taxon>Pseudomonadati</taxon>
        <taxon>Aquificota</taxon>
        <taxon>Aquificia</taxon>
        <taxon>Desulfurobacteriales</taxon>
        <taxon>Desulfurobacteriaceae</taxon>
        <taxon>Balnearium</taxon>
    </lineage>
</organism>
<name>A0A521DSJ0_9BACT</name>
<gene>
    <name evidence="1" type="ORF">SAMN06269117_12515</name>
</gene>
<keyword evidence="2" id="KW-1185">Reference proteome</keyword>
<dbReference type="PANTHER" id="PTHR35861">
    <property type="match status" value="1"/>
</dbReference>
<protein>
    <submittedName>
        <fullName evidence="1">Phage tail sheath protein FI</fullName>
    </submittedName>
</protein>